<dbReference type="Proteomes" id="UP001597510">
    <property type="component" value="Unassembled WGS sequence"/>
</dbReference>
<dbReference type="PANTHER" id="PTHR46268">
    <property type="entry name" value="STRESS RESPONSE PROTEIN NHAX"/>
    <property type="match status" value="1"/>
</dbReference>
<protein>
    <submittedName>
        <fullName evidence="3">Universal stress protein</fullName>
    </submittedName>
</protein>
<evidence type="ECO:0000313" key="3">
    <source>
        <dbReference type="EMBL" id="MFD2519809.1"/>
    </source>
</evidence>
<feature type="domain" description="UspA" evidence="2">
    <location>
        <begin position="1"/>
        <end position="140"/>
    </location>
</feature>
<dbReference type="PRINTS" id="PR01438">
    <property type="entry name" value="UNVRSLSTRESS"/>
</dbReference>
<comment type="similarity">
    <text evidence="1">Belongs to the universal stress protein A family.</text>
</comment>
<dbReference type="CDD" id="cd00293">
    <property type="entry name" value="USP-like"/>
    <property type="match status" value="1"/>
</dbReference>
<dbReference type="InterPro" id="IPR006016">
    <property type="entry name" value="UspA"/>
</dbReference>
<accession>A0ABW5J1I1</accession>
<dbReference type="RefSeq" id="WP_340236337.1">
    <property type="nucleotide sequence ID" value="NZ_JBBEWC010000006.1"/>
</dbReference>
<sequence>MKKILLSTDFSPASDKAIRYAINLFGDTPCEFTLMHAYDTFPVGGSPEIGYALIDEMFNRSRKDLAAQIEELKQLDTKHIHVFRTELVSASVGSAIQILNQKHDYDFVVVGATGRGNDILFGSTATDVVRNVSANSLVVPTSITTTPIRNIVMAVDYQSVCSFSEFDGLKELLLEKEATLTLLTVLKDGQLPTELDGSMKFQYHDYFKGVHIIDYQLRGDSVEEGIFEYLSLHTADMLVMLTRHHTFFDVIFNRSLTRKFAFNPTLPLLSIYDEATIVVPDNELVTF</sequence>
<proteinExistence type="inferred from homology"/>
<reference evidence="4" key="1">
    <citation type="journal article" date="2019" name="Int. J. Syst. Evol. Microbiol.">
        <title>The Global Catalogue of Microorganisms (GCM) 10K type strain sequencing project: providing services to taxonomists for standard genome sequencing and annotation.</title>
        <authorList>
            <consortium name="The Broad Institute Genomics Platform"/>
            <consortium name="The Broad Institute Genome Sequencing Center for Infectious Disease"/>
            <person name="Wu L."/>
            <person name="Ma J."/>
        </authorList>
    </citation>
    <scope>NUCLEOTIDE SEQUENCE [LARGE SCALE GENOMIC DNA]</scope>
    <source>
        <strain evidence="4">KCTC 52344</strain>
    </source>
</reference>
<evidence type="ECO:0000313" key="4">
    <source>
        <dbReference type="Proteomes" id="UP001597510"/>
    </source>
</evidence>
<dbReference type="SUPFAM" id="SSF52402">
    <property type="entry name" value="Adenine nucleotide alpha hydrolases-like"/>
    <property type="match status" value="2"/>
</dbReference>
<dbReference type="EMBL" id="JBHULC010000003">
    <property type="protein sequence ID" value="MFD2519809.1"/>
    <property type="molecule type" value="Genomic_DNA"/>
</dbReference>
<comment type="caution">
    <text evidence="3">The sequence shown here is derived from an EMBL/GenBank/DDBJ whole genome shotgun (WGS) entry which is preliminary data.</text>
</comment>
<dbReference type="PANTHER" id="PTHR46268:SF6">
    <property type="entry name" value="UNIVERSAL STRESS PROTEIN UP12"/>
    <property type="match status" value="1"/>
</dbReference>
<gene>
    <name evidence="3" type="ORF">ACFSR2_02865</name>
</gene>
<organism evidence="3 4">
    <name type="scientific">Emticicia soli</name>
    <dbReference type="NCBI Taxonomy" id="2027878"/>
    <lineage>
        <taxon>Bacteria</taxon>
        <taxon>Pseudomonadati</taxon>
        <taxon>Bacteroidota</taxon>
        <taxon>Cytophagia</taxon>
        <taxon>Cytophagales</taxon>
        <taxon>Leadbetterellaceae</taxon>
        <taxon>Emticicia</taxon>
    </lineage>
</organism>
<keyword evidence="4" id="KW-1185">Reference proteome</keyword>
<evidence type="ECO:0000256" key="1">
    <source>
        <dbReference type="ARBA" id="ARBA00008791"/>
    </source>
</evidence>
<dbReference type="InterPro" id="IPR006015">
    <property type="entry name" value="Universal_stress_UspA"/>
</dbReference>
<evidence type="ECO:0000259" key="2">
    <source>
        <dbReference type="Pfam" id="PF00582"/>
    </source>
</evidence>
<dbReference type="Pfam" id="PF00582">
    <property type="entry name" value="Usp"/>
    <property type="match status" value="1"/>
</dbReference>
<dbReference type="Gene3D" id="3.40.50.12370">
    <property type="match status" value="1"/>
</dbReference>
<name>A0ABW5J1I1_9BACT</name>